<dbReference type="Gene3D" id="1.10.390.10">
    <property type="entry name" value="Neutral Protease Domain 2"/>
    <property type="match status" value="1"/>
</dbReference>
<dbReference type="InterPro" id="IPR027268">
    <property type="entry name" value="Peptidase_M4/M1_CTD_sf"/>
</dbReference>
<dbReference type="SUPFAM" id="SSF55486">
    <property type="entry name" value="Metalloproteases ('zincins'), catalytic domain"/>
    <property type="match status" value="1"/>
</dbReference>
<comment type="cofactor">
    <cofactor evidence="2">
        <name>Zn(2+)</name>
        <dbReference type="ChEBI" id="CHEBI:29105"/>
    </cofactor>
</comment>
<evidence type="ECO:0000256" key="7">
    <source>
        <dbReference type="ARBA" id="ARBA00022670"/>
    </source>
</evidence>
<dbReference type="KEGG" id="xbc:ELE36_19405"/>
<accession>A0A411HPD7</accession>
<evidence type="ECO:0000259" key="16">
    <source>
        <dbReference type="Pfam" id="PF17900"/>
    </source>
</evidence>
<dbReference type="Gene3D" id="2.60.40.1730">
    <property type="entry name" value="tricorn interacting facor f3 domain"/>
    <property type="match status" value="1"/>
</dbReference>
<dbReference type="NCBIfam" id="TIGR02414">
    <property type="entry name" value="pepN_proteo"/>
    <property type="match status" value="1"/>
</dbReference>
<evidence type="ECO:0000256" key="3">
    <source>
        <dbReference type="ARBA" id="ARBA00010136"/>
    </source>
</evidence>
<evidence type="ECO:0000256" key="1">
    <source>
        <dbReference type="ARBA" id="ARBA00000098"/>
    </source>
</evidence>
<dbReference type="GO" id="GO:0006508">
    <property type="term" value="P:proteolysis"/>
    <property type="evidence" value="ECO:0007669"/>
    <property type="project" value="UniProtKB-UniRule"/>
</dbReference>
<feature type="domain" description="Peptidase M1 membrane alanine aminopeptidase" evidence="13">
    <location>
        <begin position="239"/>
        <end position="449"/>
    </location>
</feature>
<sequence>MSASELTAAQRAPVYLHDYRAPAWSVRNVALEFDLDAAQTEVLAELELQQDPAQADAALFLHGEALELLEISLDGCELSPADYQLDANGLTVPHARGNVRLRTRVRIAPELNTALQGLYLSGSHEAGFLLTQCEAEGFRRITFFTDRPDVLARYSVMLRADRARYPVLLANGNPDGAGELPDGRHWARWLDPHPKPSYLFALVAGKLEHIEDHYRTSEGRDVCLRIYAEANAIAQCDHAMRSLKHSMRWDEEKFGRAYDLDVFNIVATHDFTMGAMENKGLNIFNAKYLLANMQTSTDADFAHVEAVVAHEYFHNWTGNRVTCRDWFQLSLKEGLTVYREQEFCADMGSRSLKRIEDVQTLWRAQFAEDAGPLAHAVRPEHYLEINNFYTATIYEKGAEIVRMLAVALGRDGFRRGMDLYFARHDGQAATVEDFLAALGDANKTDLSNYLSWYRQAGTPRLSANGRYDAATRTYHLQLSQQVASILLAADNSPLPIPVALSLYLPNGDAVPLRLAGEVAASGIERVFVLDRDSMTLVFEDVFAPPVPSLLRGYSAPVLPQFDVSADDLALLLRADSDGCNRWMAAQALMTRLFDADVNDATTLVAMNDGLAAAMDDATLDPALLAQLLSLPADSILAERLAEIDPDVVHARIGALEKNIAMVLHARVLARYDALSADETGAVEARAPARRRLKNRCLDLLCSRNDAAGIVRALNQFENARCMTDSLAALVCLVRAGGEPAEHALAAFHARHADDALVLDKWFAVQAARPHADTLDTVQALTERADFRWNNPNKVYALFMTLARNLHAFHRADGAGYAYFGACVQRLDAINPQVAARLAASFKEWRRYEPHRRALMQSELQRLIELPTLSPDLRDILQRALA</sequence>
<dbReference type="InterPro" id="IPR012779">
    <property type="entry name" value="Peptidase_M1_pepN"/>
</dbReference>
<dbReference type="Pfam" id="PF17900">
    <property type="entry name" value="Peptidase_M1_N"/>
    <property type="match status" value="1"/>
</dbReference>
<dbReference type="AlphaFoldDB" id="A0A411HPD7"/>
<dbReference type="PANTHER" id="PTHR46322:SF1">
    <property type="entry name" value="PUROMYCIN-SENSITIVE AMINOPEPTIDASE"/>
    <property type="match status" value="1"/>
</dbReference>
<keyword evidence="6 17" id="KW-0031">Aminopeptidase</keyword>
<dbReference type="GO" id="GO:0008270">
    <property type="term" value="F:zinc ion binding"/>
    <property type="evidence" value="ECO:0007669"/>
    <property type="project" value="InterPro"/>
</dbReference>
<evidence type="ECO:0000256" key="11">
    <source>
        <dbReference type="ARBA" id="ARBA00023049"/>
    </source>
</evidence>
<comment type="similarity">
    <text evidence="3">Belongs to the peptidase M1 family.</text>
</comment>
<evidence type="ECO:0000256" key="4">
    <source>
        <dbReference type="ARBA" id="ARBA00012564"/>
    </source>
</evidence>
<evidence type="ECO:0000259" key="13">
    <source>
        <dbReference type="Pfam" id="PF01433"/>
    </source>
</evidence>
<evidence type="ECO:0000256" key="5">
    <source>
        <dbReference type="ARBA" id="ARBA00015611"/>
    </source>
</evidence>
<dbReference type="SUPFAM" id="SSF63737">
    <property type="entry name" value="Leukotriene A4 hydrolase N-terminal domain"/>
    <property type="match status" value="1"/>
</dbReference>
<evidence type="ECO:0000256" key="6">
    <source>
        <dbReference type="ARBA" id="ARBA00022438"/>
    </source>
</evidence>
<feature type="domain" description="Peptidase M1 alanyl aminopeptidase Ig-like fold" evidence="14">
    <location>
        <begin position="457"/>
        <end position="558"/>
    </location>
</feature>
<dbReference type="InterPro" id="IPR014782">
    <property type="entry name" value="Peptidase_M1_dom"/>
</dbReference>
<evidence type="ECO:0000256" key="2">
    <source>
        <dbReference type="ARBA" id="ARBA00001947"/>
    </source>
</evidence>
<dbReference type="OrthoDB" id="100605at2"/>
<evidence type="ECO:0000259" key="14">
    <source>
        <dbReference type="Pfam" id="PF11940"/>
    </source>
</evidence>
<dbReference type="Pfam" id="PF01433">
    <property type="entry name" value="Peptidase_M1"/>
    <property type="match status" value="1"/>
</dbReference>
<dbReference type="FunFam" id="3.30.2010.30:FF:000002">
    <property type="entry name" value="Putative aminopeptidase N"/>
    <property type="match status" value="1"/>
</dbReference>
<dbReference type="InterPro" id="IPR035414">
    <property type="entry name" value="Peptidase_M1_pepN_Ig-like"/>
</dbReference>
<proteinExistence type="inferred from homology"/>
<keyword evidence="7" id="KW-0645">Protease</keyword>
<dbReference type="InterPro" id="IPR045357">
    <property type="entry name" value="Aminopeptidase_N-like_N"/>
</dbReference>
<dbReference type="InterPro" id="IPR042097">
    <property type="entry name" value="Aminopeptidase_N-like_N_sf"/>
</dbReference>
<dbReference type="EC" id="3.4.11.2" evidence="4 12"/>
<dbReference type="CDD" id="cd09600">
    <property type="entry name" value="M1_APN"/>
    <property type="match status" value="1"/>
</dbReference>
<keyword evidence="8" id="KW-0479">Metal-binding</keyword>
<dbReference type="InterPro" id="IPR001930">
    <property type="entry name" value="Peptidase_M1"/>
</dbReference>
<keyword evidence="10" id="KW-0862">Zinc</keyword>
<evidence type="ECO:0000259" key="15">
    <source>
        <dbReference type="Pfam" id="PF17432"/>
    </source>
</evidence>
<dbReference type="Pfam" id="PF17432">
    <property type="entry name" value="DUF3458_C"/>
    <property type="match status" value="1"/>
</dbReference>
<organism evidence="17 18">
    <name type="scientific">Pseudolysobacter antarcticus</name>
    <dbReference type="NCBI Taxonomy" id="2511995"/>
    <lineage>
        <taxon>Bacteria</taxon>
        <taxon>Pseudomonadati</taxon>
        <taxon>Pseudomonadota</taxon>
        <taxon>Gammaproteobacteria</taxon>
        <taxon>Lysobacterales</taxon>
        <taxon>Rhodanobacteraceae</taxon>
        <taxon>Pseudolysobacter</taxon>
    </lineage>
</organism>
<gene>
    <name evidence="17" type="ORF">ELE36_19405</name>
</gene>
<dbReference type="InterPro" id="IPR038438">
    <property type="entry name" value="PepN_Ig-like_sf"/>
</dbReference>
<evidence type="ECO:0000256" key="8">
    <source>
        <dbReference type="ARBA" id="ARBA00022723"/>
    </source>
</evidence>
<feature type="domain" description="Aminopeptidase N-like N-terminal" evidence="16">
    <location>
        <begin position="31"/>
        <end position="199"/>
    </location>
</feature>
<feature type="domain" description="Peptidase M1 alanyl aminopeptidase C-terminal" evidence="15">
    <location>
        <begin position="566"/>
        <end position="881"/>
    </location>
</feature>
<dbReference type="GO" id="GO:0016285">
    <property type="term" value="F:alanyl aminopeptidase activity"/>
    <property type="evidence" value="ECO:0007669"/>
    <property type="project" value="UniProtKB-EC"/>
</dbReference>
<dbReference type="InterPro" id="IPR024601">
    <property type="entry name" value="Peptidase_M1_pepN_C"/>
</dbReference>
<dbReference type="PANTHER" id="PTHR46322">
    <property type="entry name" value="PUROMYCIN-SENSITIVE AMINOPEPTIDASE"/>
    <property type="match status" value="1"/>
</dbReference>
<dbReference type="EMBL" id="CP035704">
    <property type="protein sequence ID" value="QBB72361.1"/>
    <property type="molecule type" value="Genomic_DNA"/>
</dbReference>
<dbReference type="InterPro" id="IPR037144">
    <property type="entry name" value="Peptidase_M1_pepN_C_sf"/>
</dbReference>
<keyword evidence="9" id="KW-0378">Hydrolase</keyword>
<protein>
    <recommendedName>
        <fullName evidence="5 12">Aminopeptidase N</fullName>
        <ecNumber evidence="4 12">3.4.11.2</ecNumber>
    </recommendedName>
</protein>
<dbReference type="RefSeq" id="WP_129836251.1">
    <property type="nucleotide sequence ID" value="NZ_CP035704.1"/>
</dbReference>
<dbReference type="Gene3D" id="3.30.2010.30">
    <property type="match status" value="1"/>
</dbReference>
<dbReference type="PRINTS" id="PR00756">
    <property type="entry name" value="ALADIPTASE"/>
</dbReference>
<comment type="catalytic activity">
    <reaction evidence="1">
        <text>Release of an N-terminal amino acid, Xaa-|-Yaa- from a peptide, amide or arylamide. Xaa is preferably Ala, but may be most amino acids including Pro (slow action). When a terminal hydrophobic residue is followed by a prolyl residue, the two may be released as an intact Xaa-Pro dipeptide.</text>
        <dbReference type="EC" id="3.4.11.2"/>
    </reaction>
</comment>
<evidence type="ECO:0000256" key="9">
    <source>
        <dbReference type="ARBA" id="ARBA00022801"/>
    </source>
</evidence>
<dbReference type="Gene3D" id="2.60.40.1840">
    <property type="match status" value="1"/>
</dbReference>
<reference evidence="17 18" key="1">
    <citation type="submission" date="2019-01" db="EMBL/GenBank/DDBJ databases">
        <title>Pseudolysobacter antarctica gen. nov., sp. nov., isolated from Fildes Peninsula, Antarctica.</title>
        <authorList>
            <person name="Wei Z."/>
            <person name="Peng F."/>
        </authorList>
    </citation>
    <scope>NUCLEOTIDE SEQUENCE [LARGE SCALE GENOMIC DNA]</scope>
    <source>
        <strain evidence="17 18">AQ6-296</strain>
    </source>
</reference>
<dbReference type="Pfam" id="PF11940">
    <property type="entry name" value="DUF3458"/>
    <property type="match status" value="1"/>
</dbReference>
<evidence type="ECO:0000256" key="12">
    <source>
        <dbReference type="NCBIfam" id="TIGR02414"/>
    </source>
</evidence>
<keyword evidence="18" id="KW-1185">Reference proteome</keyword>
<evidence type="ECO:0000313" key="17">
    <source>
        <dbReference type="EMBL" id="QBB72361.1"/>
    </source>
</evidence>
<evidence type="ECO:0000313" key="18">
    <source>
        <dbReference type="Proteomes" id="UP000291562"/>
    </source>
</evidence>
<dbReference type="GO" id="GO:0008237">
    <property type="term" value="F:metallopeptidase activity"/>
    <property type="evidence" value="ECO:0007669"/>
    <property type="project" value="UniProtKB-UniRule"/>
</dbReference>
<dbReference type="Proteomes" id="UP000291562">
    <property type="component" value="Chromosome"/>
</dbReference>
<keyword evidence="11" id="KW-0482">Metalloprotease</keyword>
<dbReference type="Gene3D" id="1.25.50.10">
    <property type="entry name" value="Peptidase M1, alanyl aminopeptidase, C-terminal domain"/>
    <property type="match status" value="1"/>
</dbReference>
<name>A0A411HPD7_9GAMM</name>
<evidence type="ECO:0000256" key="10">
    <source>
        <dbReference type="ARBA" id="ARBA00022833"/>
    </source>
</evidence>